<evidence type="ECO:0000256" key="1">
    <source>
        <dbReference type="SAM" id="MobiDB-lite"/>
    </source>
</evidence>
<dbReference type="Gene3D" id="3.30.70.1070">
    <property type="entry name" value="Sporulation related repeat"/>
    <property type="match status" value="1"/>
</dbReference>
<feature type="region of interest" description="Disordered" evidence="1">
    <location>
        <begin position="69"/>
        <end position="201"/>
    </location>
</feature>
<dbReference type="InterPro" id="IPR036680">
    <property type="entry name" value="SPOR-like_sf"/>
</dbReference>
<dbReference type="Pfam" id="PF05036">
    <property type="entry name" value="SPOR"/>
    <property type="match status" value="1"/>
</dbReference>
<feature type="compositionally biased region" description="Low complexity" evidence="1">
    <location>
        <begin position="123"/>
        <end position="137"/>
    </location>
</feature>
<keyword evidence="2" id="KW-1133">Transmembrane helix</keyword>
<feature type="region of interest" description="Disordered" evidence="1">
    <location>
        <begin position="1"/>
        <end position="21"/>
    </location>
</feature>
<feature type="compositionally biased region" description="Pro residues" evidence="1">
    <location>
        <begin position="154"/>
        <end position="174"/>
    </location>
</feature>
<protein>
    <submittedName>
        <fullName evidence="4">Cell division protein FtsN</fullName>
    </submittedName>
</protein>
<dbReference type="AlphaFoldDB" id="A0A0K6H3T6"/>
<proteinExistence type="predicted"/>
<keyword evidence="2" id="KW-0812">Transmembrane</keyword>
<organism evidence="4 5">
    <name type="scientific">Gulbenkiania indica</name>
    <dbReference type="NCBI Taxonomy" id="375574"/>
    <lineage>
        <taxon>Bacteria</taxon>
        <taxon>Pseudomonadati</taxon>
        <taxon>Pseudomonadota</taxon>
        <taxon>Betaproteobacteria</taxon>
        <taxon>Neisseriales</taxon>
        <taxon>Chromobacteriaceae</taxon>
        <taxon>Gulbenkiania</taxon>
    </lineage>
</organism>
<dbReference type="InterPro" id="IPR007730">
    <property type="entry name" value="SPOR-like_dom"/>
</dbReference>
<dbReference type="GO" id="GO:0042834">
    <property type="term" value="F:peptidoglycan binding"/>
    <property type="evidence" value="ECO:0007669"/>
    <property type="project" value="InterPro"/>
</dbReference>
<feature type="compositionally biased region" description="Pro residues" evidence="1">
    <location>
        <begin position="1"/>
        <end position="10"/>
    </location>
</feature>
<gene>
    <name evidence="4" type="ORF">Ga0061063_2447</name>
</gene>
<dbReference type="OrthoDB" id="9181370at2"/>
<evidence type="ECO:0000259" key="3">
    <source>
        <dbReference type="PROSITE" id="PS51724"/>
    </source>
</evidence>
<dbReference type="EMBL" id="CYHA01000006">
    <property type="protein sequence ID" value="CUA85623.1"/>
    <property type="molecule type" value="Genomic_DNA"/>
</dbReference>
<feature type="domain" description="SPOR" evidence="3">
    <location>
        <begin position="201"/>
        <end position="272"/>
    </location>
</feature>
<reference evidence="5" key="1">
    <citation type="submission" date="2015-08" db="EMBL/GenBank/DDBJ databases">
        <authorList>
            <person name="Varghese N."/>
        </authorList>
    </citation>
    <scope>NUCLEOTIDE SEQUENCE [LARGE SCALE GENOMIC DNA]</scope>
    <source>
        <strain evidence="5">DSM 17901</strain>
    </source>
</reference>
<dbReference type="GO" id="GO:0051301">
    <property type="term" value="P:cell division"/>
    <property type="evidence" value="ECO:0007669"/>
    <property type="project" value="UniProtKB-KW"/>
</dbReference>
<dbReference type="RefSeq" id="WP_072242894.1">
    <property type="nucleotide sequence ID" value="NZ_CYHA01000006.1"/>
</dbReference>
<sequence length="272" mass="27915">MNSRPEPPAQPTSSDNEQDLNTRLKKRLLIAGGLVAVAIGAVAMLDGRKSVPEVAPASTSGKIVLPETSAPAALPAEPPATASAPAIEASAPEVAVPPSPDTSKTPGVAAANTRPLAVPSFQAAPSSGSTPAPATTPQHPSMQEHRAPQVTAPRPAPTEAPPATAPSRPQPAERPPFAARPQAPQPDLPQTSGAIPKARPAGTSLGYQVQLGLFSSLDNAQKLVSALRQQGVEVHTETRVHLGPFNTRVEADEAMQKLKSLGYNPLLVAPGQ</sequence>
<dbReference type="PROSITE" id="PS51724">
    <property type="entry name" value="SPOR"/>
    <property type="match status" value="1"/>
</dbReference>
<name>A0A0K6H3T6_9NEIS</name>
<feature type="transmembrane region" description="Helical" evidence="2">
    <location>
        <begin position="28"/>
        <end position="45"/>
    </location>
</feature>
<dbReference type="SUPFAM" id="SSF110997">
    <property type="entry name" value="Sporulation related repeat"/>
    <property type="match status" value="1"/>
</dbReference>
<evidence type="ECO:0000256" key="2">
    <source>
        <dbReference type="SAM" id="Phobius"/>
    </source>
</evidence>
<keyword evidence="4" id="KW-0131">Cell cycle</keyword>
<keyword evidence="2" id="KW-0472">Membrane</keyword>
<dbReference type="Proteomes" id="UP000243535">
    <property type="component" value="Unassembled WGS sequence"/>
</dbReference>
<evidence type="ECO:0000313" key="4">
    <source>
        <dbReference type="EMBL" id="CUA85623.1"/>
    </source>
</evidence>
<feature type="compositionally biased region" description="Polar residues" evidence="1">
    <location>
        <begin position="11"/>
        <end position="21"/>
    </location>
</feature>
<accession>A0A0K6H3T6</accession>
<keyword evidence="5" id="KW-1185">Reference proteome</keyword>
<dbReference type="STRING" id="375574.GCA_001418035_02229"/>
<evidence type="ECO:0000313" key="5">
    <source>
        <dbReference type="Proteomes" id="UP000243535"/>
    </source>
</evidence>
<keyword evidence="4" id="KW-0132">Cell division</keyword>
<feature type="compositionally biased region" description="Low complexity" evidence="1">
    <location>
        <begin position="69"/>
        <end position="94"/>
    </location>
</feature>